<dbReference type="GO" id="GO:0005524">
    <property type="term" value="F:ATP binding"/>
    <property type="evidence" value="ECO:0007669"/>
    <property type="project" value="UniProtKB-KW"/>
</dbReference>
<dbReference type="GO" id="GO:0006772">
    <property type="term" value="P:thiamine metabolic process"/>
    <property type="evidence" value="ECO:0007669"/>
    <property type="project" value="InterPro"/>
</dbReference>
<evidence type="ECO:0000256" key="1">
    <source>
        <dbReference type="ARBA" id="ARBA00022679"/>
    </source>
</evidence>
<dbReference type="InterPro" id="IPR036371">
    <property type="entry name" value="TPK_B1-bd_sf"/>
</dbReference>
<evidence type="ECO:0000256" key="4">
    <source>
        <dbReference type="ARBA" id="ARBA00022840"/>
    </source>
</evidence>
<keyword evidence="1" id="KW-0808">Transferase</keyword>
<dbReference type="Gene3D" id="3.40.50.10240">
    <property type="entry name" value="Thiamin pyrophosphokinase, catalytic domain"/>
    <property type="match status" value="1"/>
</dbReference>
<keyword evidence="3" id="KW-0418">Kinase</keyword>
<organism evidence="8">
    <name type="scientific">Schistocephalus solidus</name>
    <name type="common">Tapeworm</name>
    <dbReference type="NCBI Taxonomy" id="70667"/>
    <lineage>
        <taxon>Eukaryota</taxon>
        <taxon>Metazoa</taxon>
        <taxon>Spiralia</taxon>
        <taxon>Lophotrochozoa</taxon>
        <taxon>Platyhelminthes</taxon>
        <taxon>Cestoda</taxon>
        <taxon>Eucestoda</taxon>
        <taxon>Diphyllobothriidea</taxon>
        <taxon>Diphyllobothriidae</taxon>
        <taxon>Schistocephalus</taxon>
    </lineage>
</organism>
<accession>A0A183SXC1</accession>
<evidence type="ECO:0000313" key="7">
    <source>
        <dbReference type="Proteomes" id="UP000275846"/>
    </source>
</evidence>
<dbReference type="Proteomes" id="UP000275846">
    <property type="component" value="Unassembled WGS sequence"/>
</dbReference>
<proteinExistence type="predicted"/>
<keyword evidence="2" id="KW-0547">Nucleotide-binding</keyword>
<dbReference type="GO" id="GO:0016301">
    <property type="term" value="F:kinase activity"/>
    <property type="evidence" value="ECO:0007669"/>
    <property type="project" value="UniProtKB-KW"/>
</dbReference>
<sequence>MDPMLTTESAHAYVKLFYKHITQLGPRYKPLRHIKRRTTNPSVKVINTPDQDATDFTKCLQIVSRAITSMSTSDTVQKISCIVVLYGSGGRADHELGILKTLFIARDLTELPVLLVTESSISWLLIKGSNIVMLESQHIGAYCGLIPIGHSSNVTTTGLEWNLDNQILDFEGLVSTSNKVKDTKITIICDHPILFTIENLMNISP</sequence>
<dbReference type="EMBL" id="UYSU01034897">
    <property type="protein sequence ID" value="VDL95254.1"/>
    <property type="molecule type" value="Genomic_DNA"/>
</dbReference>
<dbReference type="AlphaFoldDB" id="A0A183SXC1"/>
<dbReference type="CDD" id="cd07995">
    <property type="entry name" value="TPK"/>
    <property type="match status" value="1"/>
</dbReference>
<dbReference type="NCBIfam" id="TIGR01378">
    <property type="entry name" value="thi_PPkinase"/>
    <property type="match status" value="1"/>
</dbReference>
<evidence type="ECO:0000313" key="6">
    <source>
        <dbReference type="EMBL" id="VDL95254.1"/>
    </source>
</evidence>
<dbReference type="Pfam" id="PF04265">
    <property type="entry name" value="TPK_B1_binding"/>
    <property type="match status" value="1"/>
</dbReference>
<dbReference type="OrthoDB" id="6273242at2759"/>
<evidence type="ECO:0000256" key="2">
    <source>
        <dbReference type="ARBA" id="ARBA00022741"/>
    </source>
</evidence>
<evidence type="ECO:0000313" key="8">
    <source>
        <dbReference type="WBParaSite" id="SSLN_0000921001-mRNA-1"/>
    </source>
</evidence>
<keyword evidence="4" id="KW-0067">ATP-binding</keyword>
<dbReference type="Pfam" id="PF04263">
    <property type="entry name" value="TPK_catalytic"/>
    <property type="match status" value="1"/>
</dbReference>
<dbReference type="InterPro" id="IPR006282">
    <property type="entry name" value="Thi_PPkinase"/>
</dbReference>
<name>A0A183SXC1_SCHSO</name>
<protein>
    <submittedName>
        <fullName evidence="8">Thiamine diphosphokinase</fullName>
    </submittedName>
</protein>
<gene>
    <name evidence="6" type="ORF">SSLN_LOCUS8869</name>
</gene>
<dbReference type="GO" id="GO:0009229">
    <property type="term" value="P:thiamine diphosphate biosynthetic process"/>
    <property type="evidence" value="ECO:0007669"/>
    <property type="project" value="InterPro"/>
</dbReference>
<dbReference type="WBParaSite" id="SSLN_0000921001-mRNA-1">
    <property type="protein sequence ID" value="SSLN_0000921001-mRNA-1"/>
    <property type="gene ID" value="SSLN_0000921001"/>
</dbReference>
<reference evidence="8" key="1">
    <citation type="submission" date="2016-06" db="UniProtKB">
        <authorList>
            <consortium name="WormBaseParasite"/>
        </authorList>
    </citation>
    <scope>IDENTIFICATION</scope>
</reference>
<dbReference type="InterPro" id="IPR007373">
    <property type="entry name" value="Thiamin_PyroPKinase_B1-bd"/>
</dbReference>
<dbReference type="SMART" id="SM00983">
    <property type="entry name" value="TPK_B1_binding"/>
    <property type="match status" value="1"/>
</dbReference>
<feature type="domain" description="Thiamin pyrophosphokinase thiamin-binding" evidence="5">
    <location>
        <begin position="128"/>
        <end position="193"/>
    </location>
</feature>
<dbReference type="PANTHER" id="PTHR13622">
    <property type="entry name" value="THIAMIN PYROPHOSPHOKINASE"/>
    <property type="match status" value="1"/>
</dbReference>
<dbReference type="InterPro" id="IPR007371">
    <property type="entry name" value="TPK_catalytic"/>
</dbReference>
<dbReference type="InterPro" id="IPR036759">
    <property type="entry name" value="TPK_catalytic_sf"/>
</dbReference>
<dbReference type="SUPFAM" id="SSF63862">
    <property type="entry name" value="Thiamin pyrophosphokinase, substrate-binding domain"/>
    <property type="match status" value="1"/>
</dbReference>
<reference evidence="6 7" key="2">
    <citation type="submission" date="2018-11" db="EMBL/GenBank/DDBJ databases">
        <authorList>
            <consortium name="Pathogen Informatics"/>
        </authorList>
    </citation>
    <scope>NUCLEOTIDE SEQUENCE [LARGE SCALE GENOMIC DNA]</scope>
    <source>
        <strain evidence="6 7">NST_G2</strain>
    </source>
</reference>
<dbReference type="STRING" id="70667.A0A183SXC1"/>
<dbReference type="SUPFAM" id="SSF63999">
    <property type="entry name" value="Thiamin pyrophosphokinase, catalytic domain"/>
    <property type="match status" value="1"/>
</dbReference>
<keyword evidence="7" id="KW-1185">Reference proteome</keyword>
<dbReference type="PANTHER" id="PTHR13622:SF8">
    <property type="entry name" value="THIAMIN PYROPHOSPHOKINASE 1"/>
    <property type="match status" value="1"/>
</dbReference>
<evidence type="ECO:0000256" key="3">
    <source>
        <dbReference type="ARBA" id="ARBA00022777"/>
    </source>
</evidence>
<dbReference type="GO" id="GO:0030975">
    <property type="term" value="F:thiamine binding"/>
    <property type="evidence" value="ECO:0007669"/>
    <property type="project" value="InterPro"/>
</dbReference>
<dbReference type="GO" id="GO:0004788">
    <property type="term" value="F:thiamine diphosphokinase activity"/>
    <property type="evidence" value="ECO:0007669"/>
    <property type="project" value="InterPro"/>
</dbReference>
<evidence type="ECO:0000259" key="5">
    <source>
        <dbReference type="SMART" id="SM00983"/>
    </source>
</evidence>